<evidence type="ECO:0008006" key="4">
    <source>
        <dbReference type="Google" id="ProtNLM"/>
    </source>
</evidence>
<keyword evidence="3" id="KW-1185">Reference proteome</keyword>
<dbReference type="Proteomes" id="UP000298324">
    <property type="component" value="Unassembled WGS sequence"/>
</dbReference>
<keyword evidence="1" id="KW-0812">Transmembrane</keyword>
<proteinExistence type="predicted"/>
<keyword evidence="1" id="KW-1133">Transmembrane helix</keyword>
<accession>A0A4Y7RCT4</accession>
<keyword evidence="1" id="KW-0472">Membrane</keyword>
<reference evidence="2 3" key="1">
    <citation type="journal article" date="2018" name="Environ. Microbiol.">
        <title>Novel energy conservation strategies and behaviour of Pelotomaculum schinkii driving syntrophic propionate catabolism.</title>
        <authorList>
            <person name="Hidalgo-Ahumada C.A.P."/>
            <person name="Nobu M.K."/>
            <person name="Narihiro T."/>
            <person name="Tamaki H."/>
            <person name="Liu W.T."/>
            <person name="Kamagata Y."/>
            <person name="Stams A.J.M."/>
            <person name="Imachi H."/>
            <person name="Sousa D.Z."/>
        </authorList>
    </citation>
    <scope>NUCLEOTIDE SEQUENCE [LARGE SCALE GENOMIC DNA]</scope>
    <source>
        <strain evidence="2 3">HH</strain>
    </source>
</reference>
<dbReference type="AlphaFoldDB" id="A0A4Y7RCT4"/>
<protein>
    <recommendedName>
        <fullName evidence="4">Polymer-forming cytoskeletal</fullName>
    </recommendedName>
</protein>
<evidence type="ECO:0000313" key="3">
    <source>
        <dbReference type="Proteomes" id="UP000298324"/>
    </source>
</evidence>
<organism evidence="2 3">
    <name type="scientific">Pelotomaculum schinkii</name>
    <dbReference type="NCBI Taxonomy" id="78350"/>
    <lineage>
        <taxon>Bacteria</taxon>
        <taxon>Bacillati</taxon>
        <taxon>Bacillota</taxon>
        <taxon>Clostridia</taxon>
        <taxon>Eubacteriales</taxon>
        <taxon>Desulfotomaculaceae</taxon>
        <taxon>Pelotomaculum</taxon>
    </lineage>
</organism>
<name>A0A4Y7RCT4_9FIRM</name>
<comment type="caution">
    <text evidence="2">The sequence shown here is derived from an EMBL/GenBank/DDBJ whole genome shotgun (WGS) entry which is preliminary data.</text>
</comment>
<evidence type="ECO:0000256" key="1">
    <source>
        <dbReference type="SAM" id="Phobius"/>
    </source>
</evidence>
<evidence type="ECO:0000313" key="2">
    <source>
        <dbReference type="EMBL" id="TEB06636.1"/>
    </source>
</evidence>
<dbReference type="EMBL" id="QFGA01000001">
    <property type="protein sequence ID" value="TEB06636.1"/>
    <property type="molecule type" value="Genomic_DNA"/>
</dbReference>
<feature type="transmembrane region" description="Helical" evidence="1">
    <location>
        <begin position="12"/>
        <end position="30"/>
    </location>
</feature>
<sequence>MERLKNESGQALFLVMMVLMVLMLIGAAALTRTSSSHIRSFEQKKMVQSSYIAEAGVEKVLAHIKNDFEWLKALEPNKATNYVFAENGETFLDYAGGRITSVKVTRTSTGNDPTTFCLESRGDYQGATRTIKVTGEARDGITFAKGIWVNSATEFGNKVECYCDIIGKSTLTFKNNDIVGGNIIAEGTVDVKKGITAYSIISGQDVIIESNLEVISQIKAGGNIRIDKGFVGGQVSAIGDIILENTVDITGDVYQNGELYMNDKKPSTGTLHKGEAVPFEVNIPSLPVIDKNMYSENPNQTIESGILSGTYDINGITYAPGDLDISGNYSGRGVIVVQGKVTISGDLIRANEDSCLVIIALGQVDGVGISSNNKTTYAHLFSPYLIDLNTELFYGSIICDSVKLGNKTVVRYDNDLYRNQPDGLAAAVKVKSWKEANPVF</sequence>
<gene>
    <name evidence="2" type="ORF">Psch_00168</name>
</gene>
<dbReference type="RefSeq" id="WP_190238833.1">
    <property type="nucleotide sequence ID" value="NZ_QFGA01000001.1"/>
</dbReference>